<dbReference type="Gene3D" id="3.10.450.50">
    <property type="match status" value="1"/>
</dbReference>
<evidence type="ECO:0000313" key="3">
    <source>
        <dbReference type="Proteomes" id="UP001520654"/>
    </source>
</evidence>
<dbReference type="Proteomes" id="UP001520654">
    <property type="component" value="Unassembled WGS sequence"/>
</dbReference>
<comment type="caution">
    <text evidence="2">The sequence shown here is derived from an EMBL/GenBank/DDBJ whole genome shotgun (WGS) entry which is preliminary data.</text>
</comment>
<sequence>MAASRESTVREYYERVDAADYEAVFDMFCEDLVYERGGTEAIVGMDEFKRFYLADRIIESGRHDVASIVESGDWVAARGVFTGQLKTAEEVSVNWADFHLFRGGKIWRRYTYFADRAI</sequence>
<protein>
    <submittedName>
        <fullName evidence="2">Nuclear transport factor 2 family protein</fullName>
    </submittedName>
</protein>
<name>A0ABS8E2S1_9ACTN</name>
<keyword evidence="3" id="KW-1185">Reference proteome</keyword>
<proteinExistence type="predicted"/>
<dbReference type="Pfam" id="PF12680">
    <property type="entry name" value="SnoaL_2"/>
    <property type="match status" value="1"/>
</dbReference>
<evidence type="ECO:0000259" key="1">
    <source>
        <dbReference type="Pfam" id="PF12680"/>
    </source>
</evidence>
<feature type="domain" description="SnoaL-like" evidence="1">
    <location>
        <begin position="9"/>
        <end position="108"/>
    </location>
</feature>
<dbReference type="RefSeq" id="WP_229336080.1">
    <property type="nucleotide sequence ID" value="NZ_JAINUL010000001.1"/>
</dbReference>
<gene>
    <name evidence="2" type="ORF">K7B10_11720</name>
</gene>
<reference evidence="2 3" key="1">
    <citation type="submission" date="2021-08" db="EMBL/GenBank/DDBJ databases">
        <title>Genomic Architecture of Streptomyces flavotricini NGL1 and Streptomyces erythrochromogenes HMS4 With Differential Plant Beneficial attributes and laccase production capabilities.</title>
        <authorList>
            <person name="Salwan R."/>
            <person name="Kaur R."/>
            <person name="Sharma V."/>
        </authorList>
    </citation>
    <scope>NUCLEOTIDE SEQUENCE [LARGE SCALE GENOMIC DNA]</scope>
    <source>
        <strain evidence="2 3">NGL1</strain>
    </source>
</reference>
<dbReference type="InterPro" id="IPR037401">
    <property type="entry name" value="SnoaL-like"/>
</dbReference>
<evidence type="ECO:0000313" key="2">
    <source>
        <dbReference type="EMBL" id="MCC0095442.1"/>
    </source>
</evidence>
<dbReference type="InterPro" id="IPR032710">
    <property type="entry name" value="NTF2-like_dom_sf"/>
</dbReference>
<dbReference type="SUPFAM" id="SSF54427">
    <property type="entry name" value="NTF2-like"/>
    <property type="match status" value="1"/>
</dbReference>
<accession>A0ABS8E2S1</accession>
<dbReference type="EMBL" id="JAINUL010000001">
    <property type="protein sequence ID" value="MCC0095442.1"/>
    <property type="molecule type" value="Genomic_DNA"/>
</dbReference>
<organism evidence="2 3">
    <name type="scientific">Streptomyces flavotricini</name>
    <dbReference type="NCBI Taxonomy" id="66888"/>
    <lineage>
        <taxon>Bacteria</taxon>
        <taxon>Bacillati</taxon>
        <taxon>Actinomycetota</taxon>
        <taxon>Actinomycetes</taxon>
        <taxon>Kitasatosporales</taxon>
        <taxon>Streptomycetaceae</taxon>
        <taxon>Streptomyces</taxon>
    </lineage>
</organism>